<dbReference type="Pfam" id="PF10326">
    <property type="entry name" value="7TM_GPCR_Str"/>
    <property type="match status" value="1"/>
</dbReference>
<keyword evidence="1" id="KW-0812">Transmembrane</keyword>
<dbReference type="WBParaSite" id="NBR_0001213401-mRNA-1">
    <property type="protein sequence ID" value="NBR_0001213401-mRNA-1"/>
    <property type="gene ID" value="NBR_0001213401"/>
</dbReference>
<keyword evidence="1" id="KW-1133">Transmembrane helix</keyword>
<keyword evidence="3" id="KW-1185">Reference proteome</keyword>
<organism evidence="4">
    <name type="scientific">Nippostrongylus brasiliensis</name>
    <name type="common">Rat hookworm</name>
    <dbReference type="NCBI Taxonomy" id="27835"/>
    <lineage>
        <taxon>Eukaryota</taxon>
        <taxon>Metazoa</taxon>
        <taxon>Ecdysozoa</taxon>
        <taxon>Nematoda</taxon>
        <taxon>Chromadorea</taxon>
        <taxon>Rhabditida</taxon>
        <taxon>Rhabditina</taxon>
        <taxon>Rhabditomorpha</taxon>
        <taxon>Strongyloidea</taxon>
        <taxon>Heligmosomidae</taxon>
        <taxon>Nippostrongylus</taxon>
    </lineage>
</organism>
<reference evidence="2 3" key="2">
    <citation type="submission" date="2018-11" db="EMBL/GenBank/DDBJ databases">
        <authorList>
            <consortium name="Pathogen Informatics"/>
        </authorList>
    </citation>
    <scope>NUCLEOTIDE SEQUENCE [LARGE SCALE GENOMIC DNA]</scope>
</reference>
<dbReference type="Proteomes" id="UP000271162">
    <property type="component" value="Unassembled WGS sequence"/>
</dbReference>
<gene>
    <name evidence="2" type="ORF">NBR_LOCUS12135</name>
</gene>
<dbReference type="EMBL" id="UYSL01020681">
    <property type="protein sequence ID" value="VDL75724.1"/>
    <property type="molecule type" value="Genomic_DNA"/>
</dbReference>
<dbReference type="AlphaFoldDB" id="A0A0N4Y7J7"/>
<proteinExistence type="predicted"/>
<dbReference type="InterPro" id="IPR019428">
    <property type="entry name" value="7TM_GPCR_serpentine_rcpt_Str"/>
</dbReference>
<accession>A0A0N4Y7J7</accession>
<evidence type="ECO:0000313" key="2">
    <source>
        <dbReference type="EMBL" id="VDL75724.1"/>
    </source>
</evidence>
<feature type="transmembrane region" description="Helical" evidence="1">
    <location>
        <begin position="7"/>
        <end position="30"/>
    </location>
</feature>
<feature type="transmembrane region" description="Helical" evidence="1">
    <location>
        <begin position="96"/>
        <end position="115"/>
    </location>
</feature>
<sequence length="143" mass="16268">MVRETSYVLVLVALYFLNAFDYDCVCFFNFGPSSVKDVYFEEQMWISYKLNTSDAEYLGPIYASFFPLAFTFVPSSSILVMSLFGRDIGARGNVVGILLTLYPVLEPLVILSYVTSYREAIKMYLGVLKYTSNRRCSVSAIKF</sequence>
<keyword evidence="1" id="KW-0472">Membrane</keyword>
<dbReference type="STRING" id="27835.A0A0N4Y7J7"/>
<reference evidence="4" key="1">
    <citation type="submission" date="2017-02" db="UniProtKB">
        <authorList>
            <consortium name="WormBaseParasite"/>
        </authorList>
    </citation>
    <scope>IDENTIFICATION</scope>
</reference>
<dbReference type="PANTHER" id="PTHR22943:SF248">
    <property type="entry name" value="SEVEN TM RECEPTOR"/>
    <property type="match status" value="1"/>
</dbReference>
<name>A0A0N4Y7J7_NIPBR</name>
<evidence type="ECO:0000256" key="1">
    <source>
        <dbReference type="SAM" id="Phobius"/>
    </source>
</evidence>
<protein>
    <submittedName>
        <fullName evidence="4">EXPERA domain-containing protein</fullName>
    </submittedName>
</protein>
<evidence type="ECO:0000313" key="3">
    <source>
        <dbReference type="Proteomes" id="UP000271162"/>
    </source>
</evidence>
<dbReference type="PANTHER" id="PTHR22943">
    <property type="entry name" value="7-TRANSMEMBRANE DOMAIN RECEPTOR C.ELEGANS"/>
    <property type="match status" value="1"/>
</dbReference>
<feature type="transmembrane region" description="Helical" evidence="1">
    <location>
        <begin position="61"/>
        <end position="84"/>
    </location>
</feature>
<evidence type="ECO:0000313" key="4">
    <source>
        <dbReference type="WBParaSite" id="NBR_0001213401-mRNA-1"/>
    </source>
</evidence>